<dbReference type="PANTHER" id="PTHR40032">
    <property type="entry name" value="EXPORTED PROTEIN-RELATED"/>
    <property type="match status" value="1"/>
</dbReference>
<sequence length="165" mass="19396">MAIYDRQAAVNYANHYWNKHNPTFRRFQDDCTSFISQCLWAGGIPMTRSRNPAVGWWYHSGRSHRWSYSWAVANSLYWYLRGKHSTGPQAVLVKSPKELKLGDVICYDWQGDGVWNHNTIVTAFDYNGDPLVNAHTVNSYQRYWEYRDSSAWTPKIKYAFFHITS</sequence>
<dbReference type="PANTHER" id="PTHR40032:SF1">
    <property type="entry name" value="EXPORTED PROTEIN"/>
    <property type="match status" value="1"/>
</dbReference>
<evidence type="ECO:0000313" key="3">
    <source>
        <dbReference type="Proteomes" id="UP000199545"/>
    </source>
</evidence>
<protein>
    <submittedName>
        <fullName evidence="2">Putative amidase domain-containing protein</fullName>
    </submittedName>
</protein>
<organism evidence="2 3">
    <name type="scientific">Thermoflavimicrobium dichotomicum</name>
    <dbReference type="NCBI Taxonomy" id="46223"/>
    <lineage>
        <taxon>Bacteria</taxon>
        <taxon>Bacillati</taxon>
        <taxon>Bacillota</taxon>
        <taxon>Bacilli</taxon>
        <taxon>Bacillales</taxon>
        <taxon>Thermoactinomycetaceae</taxon>
        <taxon>Thermoflavimicrobium</taxon>
    </lineage>
</organism>
<reference evidence="2 3" key="1">
    <citation type="submission" date="2016-10" db="EMBL/GenBank/DDBJ databases">
        <authorList>
            <person name="de Groot N.N."/>
        </authorList>
    </citation>
    <scope>NUCLEOTIDE SEQUENCE [LARGE SCALE GENOMIC DNA]</scope>
    <source>
        <strain evidence="2 3">DSM 44778</strain>
    </source>
</reference>
<name>A0A1I3LIF9_9BACL</name>
<dbReference type="OrthoDB" id="9812429at2"/>
<evidence type="ECO:0000259" key="1">
    <source>
        <dbReference type="Pfam" id="PF12671"/>
    </source>
</evidence>
<dbReference type="InterPro" id="IPR024301">
    <property type="entry name" value="Amidase_6"/>
</dbReference>
<dbReference type="Proteomes" id="UP000199545">
    <property type="component" value="Unassembled WGS sequence"/>
</dbReference>
<proteinExistence type="predicted"/>
<dbReference type="EMBL" id="FORR01000002">
    <property type="protein sequence ID" value="SFI84350.1"/>
    <property type="molecule type" value="Genomic_DNA"/>
</dbReference>
<dbReference type="Pfam" id="PF12671">
    <property type="entry name" value="Amidase_6"/>
    <property type="match status" value="1"/>
</dbReference>
<gene>
    <name evidence="2" type="ORF">SAMN05421852_102200</name>
</gene>
<feature type="domain" description="Putative amidase" evidence="1">
    <location>
        <begin position="4"/>
        <end position="158"/>
    </location>
</feature>
<accession>A0A1I3LIF9</accession>
<evidence type="ECO:0000313" key="2">
    <source>
        <dbReference type="EMBL" id="SFI84350.1"/>
    </source>
</evidence>
<dbReference type="AlphaFoldDB" id="A0A1I3LIF9"/>
<keyword evidence="3" id="KW-1185">Reference proteome</keyword>
<dbReference type="STRING" id="46223.SAMN05421852_102200"/>